<evidence type="ECO:0000313" key="2">
    <source>
        <dbReference type="EMBL" id="RYN81767.1"/>
    </source>
</evidence>
<proteinExistence type="predicted"/>
<feature type="compositionally biased region" description="Basic and acidic residues" evidence="1">
    <location>
        <begin position="1"/>
        <end position="11"/>
    </location>
</feature>
<protein>
    <submittedName>
        <fullName evidence="2">Uncharacterized protein</fullName>
    </submittedName>
</protein>
<reference evidence="3" key="1">
    <citation type="journal article" date="2019" name="bioRxiv">
        <title>Genomics, evolutionary history and diagnostics of the Alternaria alternata species group including apple and Asian pear pathotypes.</title>
        <authorList>
            <person name="Armitage A.D."/>
            <person name="Cockerton H.M."/>
            <person name="Sreenivasaprasad S."/>
            <person name="Woodhall J.W."/>
            <person name="Lane C.R."/>
            <person name="Harrison R.J."/>
            <person name="Clarkson J.P."/>
        </authorList>
    </citation>
    <scope>NUCLEOTIDE SEQUENCE [LARGE SCALE GENOMIC DNA]</scope>
    <source>
        <strain evidence="3">FERA 1177</strain>
    </source>
</reference>
<sequence>MGAKVQREPESGKPVAVMTGRTKQGSRSQQFRIDSQEDM</sequence>
<comment type="caution">
    <text evidence="2">The sequence shown here is derived from an EMBL/GenBank/DDBJ whole genome shotgun (WGS) entry which is preliminary data.</text>
</comment>
<accession>A0A4Q4NR67</accession>
<dbReference type="AlphaFoldDB" id="A0A4Q4NR67"/>
<dbReference type="Proteomes" id="UP000291422">
    <property type="component" value="Unassembled WGS sequence"/>
</dbReference>
<evidence type="ECO:0000313" key="3">
    <source>
        <dbReference type="Proteomes" id="UP000291422"/>
    </source>
</evidence>
<gene>
    <name evidence="2" type="ORF">AA0117_g1968</name>
</gene>
<organism evidence="2 3">
    <name type="scientific">Alternaria alternata</name>
    <name type="common">Alternaria rot fungus</name>
    <name type="synonym">Torula alternata</name>
    <dbReference type="NCBI Taxonomy" id="5599"/>
    <lineage>
        <taxon>Eukaryota</taxon>
        <taxon>Fungi</taxon>
        <taxon>Dikarya</taxon>
        <taxon>Ascomycota</taxon>
        <taxon>Pezizomycotina</taxon>
        <taxon>Dothideomycetes</taxon>
        <taxon>Pleosporomycetidae</taxon>
        <taxon>Pleosporales</taxon>
        <taxon>Pleosporineae</taxon>
        <taxon>Pleosporaceae</taxon>
        <taxon>Alternaria</taxon>
        <taxon>Alternaria sect. Alternaria</taxon>
        <taxon>Alternaria alternata complex</taxon>
    </lineage>
</organism>
<evidence type="ECO:0000256" key="1">
    <source>
        <dbReference type="SAM" id="MobiDB-lite"/>
    </source>
</evidence>
<feature type="region of interest" description="Disordered" evidence="1">
    <location>
        <begin position="1"/>
        <end position="39"/>
    </location>
</feature>
<feature type="compositionally biased region" description="Polar residues" evidence="1">
    <location>
        <begin position="21"/>
        <end position="33"/>
    </location>
</feature>
<dbReference type="EMBL" id="PDXD01000002">
    <property type="protein sequence ID" value="RYN81767.1"/>
    <property type="molecule type" value="Genomic_DNA"/>
</dbReference>
<name>A0A4Q4NR67_ALTAL</name>